<evidence type="ECO:0000256" key="7">
    <source>
        <dbReference type="SAM" id="Phobius"/>
    </source>
</evidence>
<sequence>MRDLTITIYLAIFWMLFNLCSVFSLKSKTIFVTSFGDNVLYTLHALDKQTDQHVVILQSRRCRVDFDKAPNRIIICYETTNPLNWIRAIYHLATSNKVFIDTYYAFLAVTNFKKGVQCIQLWHAAGAMKRFGLEDLSIHNRSAVARRRFKEVYKRFNYVVIGSEKMHQIFHRAFDVTNHQVLRTGIPRTDFFFNEPEKTEVLANLTEDMPVIKDKKVILYAPTYRDKQLIVHDLALEIEKLYEEFKDEYVLFLSLHPAVHVDLQHDFIDFVYDVSSYHINHVSLVSDVLITDYSSIPFEFALLHKPIIFFAYDLEEYERTRGLWDEYEHLVPGPIARNTDELIHILKYDEFNMGKLISFARDWNEYSHGNSSHQLIETIYQKQN</sequence>
<protein>
    <submittedName>
        <fullName evidence="8">CDP-glycerol glycerophosphotransferase family protein</fullName>
    </submittedName>
</protein>
<keyword evidence="5" id="KW-0777">Teichoic acid biosynthesis</keyword>
<evidence type="ECO:0000256" key="6">
    <source>
        <dbReference type="ARBA" id="ARBA00023136"/>
    </source>
</evidence>
<keyword evidence="9" id="KW-1185">Reference proteome</keyword>
<name>A0ABU9XGD9_9BACI</name>
<proteinExistence type="inferred from homology"/>
<evidence type="ECO:0000313" key="8">
    <source>
        <dbReference type="EMBL" id="MEN2767340.1"/>
    </source>
</evidence>
<dbReference type="Gene3D" id="3.40.50.12580">
    <property type="match status" value="1"/>
</dbReference>
<evidence type="ECO:0000256" key="3">
    <source>
        <dbReference type="ARBA" id="ARBA00022475"/>
    </source>
</evidence>
<evidence type="ECO:0000313" key="9">
    <source>
        <dbReference type="Proteomes" id="UP001444625"/>
    </source>
</evidence>
<dbReference type="PANTHER" id="PTHR37316:SF1">
    <property type="entry name" value="TEICHOIC ACID GLYCEROL-PHOSPHATE PRIMASE"/>
    <property type="match status" value="1"/>
</dbReference>
<comment type="caution">
    <text evidence="8">The sequence shown here is derived from an EMBL/GenBank/DDBJ whole genome shotgun (WGS) entry which is preliminary data.</text>
</comment>
<dbReference type="InterPro" id="IPR043149">
    <property type="entry name" value="TagF_N"/>
</dbReference>
<dbReference type="SUPFAM" id="SSF53756">
    <property type="entry name" value="UDP-Glycosyltransferase/glycogen phosphorylase"/>
    <property type="match status" value="1"/>
</dbReference>
<dbReference type="PANTHER" id="PTHR37316">
    <property type="entry name" value="TEICHOIC ACID GLYCEROL-PHOSPHATE PRIMASE"/>
    <property type="match status" value="1"/>
</dbReference>
<dbReference type="EMBL" id="JBDIML010000002">
    <property type="protein sequence ID" value="MEN2767340.1"/>
    <property type="molecule type" value="Genomic_DNA"/>
</dbReference>
<keyword evidence="6 7" id="KW-0472">Membrane</keyword>
<evidence type="ECO:0000256" key="5">
    <source>
        <dbReference type="ARBA" id="ARBA00022944"/>
    </source>
</evidence>
<gene>
    <name evidence="8" type="ORF">ABC228_09075</name>
</gene>
<dbReference type="RefSeq" id="WP_345824798.1">
    <property type="nucleotide sequence ID" value="NZ_JBDIML010000002.1"/>
</dbReference>
<accession>A0ABU9XGD9</accession>
<evidence type="ECO:0000256" key="1">
    <source>
        <dbReference type="ARBA" id="ARBA00004202"/>
    </source>
</evidence>
<keyword evidence="4" id="KW-0808">Transferase</keyword>
<organism evidence="8 9">
    <name type="scientific">Ornithinibacillus xuwenensis</name>
    <dbReference type="NCBI Taxonomy" id="3144668"/>
    <lineage>
        <taxon>Bacteria</taxon>
        <taxon>Bacillati</taxon>
        <taxon>Bacillota</taxon>
        <taxon>Bacilli</taxon>
        <taxon>Bacillales</taxon>
        <taxon>Bacillaceae</taxon>
        <taxon>Ornithinibacillus</taxon>
    </lineage>
</organism>
<keyword evidence="3" id="KW-1003">Cell membrane</keyword>
<dbReference type="InterPro" id="IPR043148">
    <property type="entry name" value="TagF_C"/>
</dbReference>
<dbReference type="InterPro" id="IPR007554">
    <property type="entry name" value="Glycerophosphate_synth"/>
</dbReference>
<feature type="transmembrane region" description="Helical" evidence="7">
    <location>
        <begin position="6"/>
        <end position="25"/>
    </location>
</feature>
<evidence type="ECO:0000256" key="2">
    <source>
        <dbReference type="ARBA" id="ARBA00010488"/>
    </source>
</evidence>
<dbReference type="Gene3D" id="3.40.50.11820">
    <property type="match status" value="1"/>
</dbReference>
<comment type="subcellular location">
    <subcellularLocation>
        <location evidence="1">Cell membrane</location>
        <topology evidence="1">Peripheral membrane protein</topology>
    </subcellularLocation>
</comment>
<evidence type="ECO:0000256" key="4">
    <source>
        <dbReference type="ARBA" id="ARBA00022679"/>
    </source>
</evidence>
<keyword evidence="7" id="KW-0812">Transmembrane</keyword>
<comment type="similarity">
    <text evidence="2">Belongs to the CDP-glycerol glycerophosphotransferase family.</text>
</comment>
<keyword evidence="7" id="KW-1133">Transmembrane helix</keyword>
<dbReference type="Pfam" id="PF04464">
    <property type="entry name" value="Glyphos_transf"/>
    <property type="match status" value="1"/>
</dbReference>
<dbReference type="Proteomes" id="UP001444625">
    <property type="component" value="Unassembled WGS sequence"/>
</dbReference>
<reference evidence="8 9" key="1">
    <citation type="submission" date="2024-05" db="EMBL/GenBank/DDBJ databases">
        <authorList>
            <person name="Haq I."/>
            <person name="Ullah Z."/>
            <person name="Ahmad R."/>
            <person name="Li M."/>
            <person name="Tong Y."/>
        </authorList>
    </citation>
    <scope>NUCLEOTIDE SEQUENCE [LARGE SCALE GENOMIC DNA]</scope>
    <source>
        <strain evidence="8 9">16A2E</strain>
    </source>
</reference>
<dbReference type="InterPro" id="IPR051612">
    <property type="entry name" value="Teichoic_Acid_Biosynth"/>
</dbReference>